<keyword evidence="2" id="KW-0472">Membrane</keyword>
<reference evidence="3 4" key="1">
    <citation type="submission" date="2018-08" db="EMBL/GenBank/DDBJ databases">
        <title>Murine metabolic-syndrome-specific gut microbial biobank.</title>
        <authorList>
            <person name="Liu C."/>
        </authorList>
    </citation>
    <scope>NUCLEOTIDE SEQUENCE [LARGE SCALE GENOMIC DNA]</scope>
    <source>
        <strain evidence="3 4">583</strain>
    </source>
</reference>
<dbReference type="AlphaFoldDB" id="A0A845QV99"/>
<organism evidence="3 4">
    <name type="scientific">Senegalia massiliensis</name>
    <dbReference type="NCBI Taxonomy" id="1720316"/>
    <lineage>
        <taxon>Bacteria</taxon>
        <taxon>Bacillati</taxon>
        <taxon>Bacillota</taxon>
        <taxon>Clostridia</taxon>
        <taxon>Eubacteriales</taxon>
        <taxon>Clostridiaceae</taxon>
        <taxon>Senegalia</taxon>
    </lineage>
</organism>
<evidence type="ECO:0000313" key="4">
    <source>
        <dbReference type="Proteomes" id="UP000467132"/>
    </source>
</evidence>
<feature type="coiled-coil region" evidence="1">
    <location>
        <begin position="24"/>
        <end position="55"/>
    </location>
</feature>
<evidence type="ECO:0000256" key="2">
    <source>
        <dbReference type="SAM" id="Phobius"/>
    </source>
</evidence>
<accession>A0A845QV99</accession>
<proteinExistence type="predicted"/>
<evidence type="ECO:0000313" key="3">
    <source>
        <dbReference type="EMBL" id="NBI06445.1"/>
    </source>
</evidence>
<name>A0A845QV99_9CLOT</name>
<keyword evidence="2" id="KW-0812">Transmembrane</keyword>
<keyword evidence="4" id="KW-1185">Reference proteome</keyword>
<gene>
    <name evidence="3" type="ORF">D3Z33_06165</name>
</gene>
<feature type="transmembrane region" description="Helical" evidence="2">
    <location>
        <begin position="6"/>
        <end position="24"/>
    </location>
</feature>
<dbReference type="OrthoDB" id="9995940at2"/>
<keyword evidence="1" id="KW-0175">Coiled coil</keyword>
<dbReference type="EMBL" id="QXXA01000006">
    <property type="protein sequence ID" value="NBI06445.1"/>
    <property type="molecule type" value="Genomic_DNA"/>
</dbReference>
<feature type="transmembrane region" description="Helical" evidence="2">
    <location>
        <begin position="67"/>
        <end position="84"/>
    </location>
</feature>
<protein>
    <submittedName>
        <fullName evidence="3">Uncharacterized protein</fullName>
    </submittedName>
</protein>
<evidence type="ECO:0000256" key="1">
    <source>
        <dbReference type="SAM" id="Coils"/>
    </source>
</evidence>
<dbReference type="RefSeq" id="WP_160196926.1">
    <property type="nucleotide sequence ID" value="NZ_QXXA01000006.1"/>
</dbReference>
<dbReference type="Proteomes" id="UP000467132">
    <property type="component" value="Unassembled WGS sequence"/>
</dbReference>
<keyword evidence="2" id="KW-1133">Transmembrane helix</keyword>
<sequence length="85" mass="10240">MRNNVSFYMTVIIIFTAILSRINIHRHEKNYNKLLNELKKEYSQYNNELNIITNYVKKHYEIQENNQGTYVLVLILTLGILYMNI</sequence>
<comment type="caution">
    <text evidence="3">The sequence shown here is derived from an EMBL/GenBank/DDBJ whole genome shotgun (WGS) entry which is preliminary data.</text>
</comment>